<reference evidence="1 2" key="1">
    <citation type="submission" date="2019-05" db="EMBL/GenBank/DDBJ databases">
        <title>Another draft genome of Portunus trituberculatus and its Hox gene families provides insights of decapod evolution.</title>
        <authorList>
            <person name="Jeong J.-H."/>
            <person name="Song I."/>
            <person name="Kim S."/>
            <person name="Choi T."/>
            <person name="Kim D."/>
            <person name="Ryu S."/>
            <person name="Kim W."/>
        </authorList>
    </citation>
    <scope>NUCLEOTIDE SEQUENCE [LARGE SCALE GENOMIC DNA]</scope>
    <source>
        <tissue evidence="1">Muscle</tissue>
    </source>
</reference>
<dbReference type="EMBL" id="VSRR010049610">
    <property type="protein sequence ID" value="MPC78881.1"/>
    <property type="molecule type" value="Genomic_DNA"/>
</dbReference>
<protein>
    <submittedName>
        <fullName evidence="1">Uncharacterized protein</fullName>
    </submittedName>
</protein>
<keyword evidence="2" id="KW-1185">Reference proteome</keyword>
<comment type="caution">
    <text evidence="1">The sequence shown here is derived from an EMBL/GenBank/DDBJ whole genome shotgun (WGS) entry which is preliminary data.</text>
</comment>
<sequence>MYKIVNGIEKIDKEDLVLATEDRTKGYVKIKMRQWNTTGSAQEIRRIGGNVDKLTQEGLGLVHVI</sequence>
<evidence type="ECO:0000313" key="2">
    <source>
        <dbReference type="Proteomes" id="UP000324222"/>
    </source>
</evidence>
<dbReference type="Proteomes" id="UP000324222">
    <property type="component" value="Unassembled WGS sequence"/>
</dbReference>
<evidence type="ECO:0000313" key="1">
    <source>
        <dbReference type="EMBL" id="MPC78881.1"/>
    </source>
</evidence>
<proteinExistence type="predicted"/>
<gene>
    <name evidence="1" type="ORF">E2C01_073383</name>
</gene>
<accession>A0A5B7I0J4</accession>
<name>A0A5B7I0J4_PORTR</name>
<dbReference type="AlphaFoldDB" id="A0A5B7I0J4"/>
<organism evidence="1 2">
    <name type="scientific">Portunus trituberculatus</name>
    <name type="common">Swimming crab</name>
    <name type="synonym">Neptunus trituberculatus</name>
    <dbReference type="NCBI Taxonomy" id="210409"/>
    <lineage>
        <taxon>Eukaryota</taxon>
        <taxon>Metazoa</taxon>
        <taxon>Ecdysozoa</taxon>
        <taxon>Arthropoda</taxon>
        <taxon>Crustacea</taxon>
        <taxon>Multicrustacea</taxon>
        <taxon>Malacostraca</taxon>
        <taxon>Eumalacostraca</taxon>
        <taxon>Eucarida</taxon>
        <taxon>Decapoda</taxon>
        <taxon>Pleocyemata</taxon>
        <taxon>Brachyura</taxon>
        <taxon>Eubrachyura</taxon>
        <taxon>Portunoidea</taxon>
        <taxon>Portunidae</taxon>
        <taxon>Portuninae</taxon>
        <taxon>Portunus</taxon>
    </lineage>
</organism>